<proteinExistence type="predicted"/>
<accession>A0A1Y2BYD6</accession>
<dbReference type="EMBL" id="MCGO01000041">
    <property type="protein sequence ID" value="ORY39085.1"/>
    <property type="molecule type" value="Genomic_DNA"/>
</dbReference>
<keyword evidence="2" id="KW-1185">Reference proteome</keyword>
<evidence type="ECO:0000313" key="1">
    <source>
        <dbReference type="EMBL" id="ORY39085.1"/>
    </source>
</evidence>
<dbReference type="OrthoDB" id="3266505at2759"/>
<sequence length="331" mass="38054">MQHQCTQCHLCKSRSSARPCSFCDSLSNPTKVDTQSQLLLSEWLMKTPSYLPLFPSTPPQLSASFKQNGVLFQPLYLQNTLSTYEIKEESIGPLDIEDRDLLPTLEDFELVYNDLTRNGTIWPPSMFSFDAESFLVNFYSAEPAFRLIQCATSAFYAFPPKPETVQLSYYKRAKKAIDRIATRKPTFQSVQAYYAIYGFAYDKGQPLVALEFLQKAMSAMIELRMDFDPDNSPWLLPLNLTSRQKEERRRTFWVIYRQAVYEKAVSFTEMRILIDITAMKTASNIIGHELESSAVELALKWDAMILNQIALIKINTPLCVIFLLLCRQNYS</sequence>
<comment type="caution">
    <text evidence="1">The sequence shown here is derived from an EMBL/GenBank/DDBJ whole genome shotgun (WGS) entry which is preliminary data.</text>
</comment>
<name>A0A1Y2BYD6_9FUNG</name>
<protein>
    <recommendedName>
        <fullName evidence="3">Transcription factor domain-containing protein</fullName>
    </recommendedName>
</protein>
<evidence type="ECO:0008006" key="3">
    <source>
        <dbReference type="Google" id="ProtNLM"/>
    </source>
</evidence>
<gene>
    <name evidence="1" type="ORF">BCR33DRAFT_417701</name>
</gene>
<reference evidence="1 2" key="1">
    <citation type="submission" date="2016-07" db="EMBL/GenBank/DDBJ databases">
        <title>Pervasive Adenine N6-methylation of Active Genes in Fungi.</title>
        <authorList>
            <consortium name="DOE Joint Genome Institute"/>
            <person name="Mondo S.J."/>
            <person name="Dannebaum R.O."/>
            <person name="Kuo R.C."/>
            <person name="Labutti K."/>
            <person name="Haridas S."/>
            <person name="Kuo A."/>
            <person name="Salamov A."/>
            <person name="Ahrendt S.R."/>
            <person name="Lipzen A."/>
            <person name="Sullivan W."/>
            <person name="Andreopoulos W.B."/>
            <person name="Clum A."/>
            <person name="Lindquist E."/>
            <person name="Daum C."/>
            <person name="Ramamoorthy G.K."/>
            <person name="Gryganskyi A."/>
            <person name="Culley D."/>
            <person name="Magnuson J.K."/>
            <person name="James T.Y."/>
            <person name="O'Malley M.A."/>
            <person name="Stajich J.E."/>
            <person name="Spatafora J.W."/>
            <person name="Visel A."/>
            <person name="Grigoriev I.V."/>
        </authorList>
    </citation>
    <scope>NUCLEOTIDE SEQUENCE [LARGE SCALE GENOMIC DNA]</scope>
    <source>
        <strain evidence="1 2">JEL800</strain>
    </source>
</reference>
<dbReference type="Proteomes" id="UP000193642">
    <property type="component" value="Unassembled WGS sequence"/>
</dbReference>
<evidence type="ECO:0000313" key="2">
    <source>
        <dbReference type="Proteomes" id="UP000193642"/>
    </source>
</evidence>
<dbReference type="CDD" id="cd12148">
    <property type="entry name" value="fungal_TF_MHR"/>
    <property type="match status" value="1"/>
</dbReference>
<dbReference type="AlphaFoldDB" id="A0A1Y2BYD6"/>
<organism evidence="1 2">
    <name type="scientific">Rhizoclosmatium globosum</name>
    <dbReference type="NCBI Taxonomy" id="329046"/>
    <lineage>
        <taxon>Eukaryota</taxon>
        <taxon>Fungi</taxon>
        <taxon>Fungi incertae sedis</taxon>
        <taxon>Chytridiomycota</taxon>
        <taxon>Chytridiomycota incertae sedis</taxon>
        <taxon>Chytridiomycetes</taxon>
        <taxon>Chytridiales</taxon>
        <taxon>Chytriomycetaceae</taxon>
        <taxon>Rhizoclosmatium</taxon>
    </lineage>
</organism>